<gene>
    <name evidence="4 9" type="primary">truA</name>
    <name evidence="9" type="ORF">FZC35_00120</name>
</gene>
<dbReference type="NCBIfam" id="TIGR00071">
    <property type="entry name" value="hisT_truA"/>
    <property type="match status" value="1"/>
</dbReference>
<comment type="caution">
    <text evidence="4">Lacks conserved residue(s) required for the propagation of feature annotation.</text>
</comment>
<name>A0A5C0UDD5_9PROT</name>
<comment type="similarity">
    <text evidence="1 4 7">Belongs to the tRNA pseudouridine synthase TruA family.</text>
</comment>
<evidence type="ECO:0000313" key="9">
    <source>
        <dbReference type="EMBL" id="QEK37801.1"/>
    </source>
</evidence>
<dbReference type="GO" id="GO:0031119">
    <property type="term" value="P:tRNA pseudouridine synthesis"/>
    <property type="evidence" value="ECO:0007669"/>
    <property type="project" value="UniProtKB-UniRule"/>
</dbReference>
<evidence type="ECO:0000256" key="3">
    <source>
        <dbReference type="ARBA" id="ARBA00023235"/>
    </source>
</evidence>
<dbReference type="HAMAP" id="MF_00171">
    <property type="entry name" value="TruA"/>
    <property type="match status" value="1"/>
</dbReference>
<dbReference type="OrthoDB" id="9811823at2"/>
<evidence type="ECO:0000256" key="4">
    <source>
        <dbReference type="HAMAP-Rule" id="MF_00171"/>
    </source>
</evidence>
<dbReference type="InterPro" id="IPR001406">
    <property type="entry name" value="PsdUridine_synth_TruA"/>
</dbReference>
<sequence length="244" mass="27688">MFRYKFTIEYDGAAANAGWQVQPGKISIQSLLSDAAFELSKSKILFYGSGRTDRGVHALGQVAHADFFKSYPLFSLKQGMNFYLTGKKVAIKEVELVSQDFHARFSAKIKTYRYDICMQDYPNVINLKNWRISRNLDIKKMEEESKFLLGVHDFASFRSSHCQAATSIRSIDEINFIIRGNILSVYFVGKSFLHNQIRAMIGTLVDIGMGRQINIKSIMQSKDRKKAGQTAPPGGLFLEKIDFD</sequence>
<keyword evidence="3 4" id="KW-0413">Isomerase</keyword>
<dbReference type="Gene3D" id="3.30.70.580">
    <property type="entry name" value="Pseudouridine synthase I, catalytic domain, N-terminal subdomain"/>
    <property type="match status" value="1"/>
</dbReference>
<evidence type="ECO:0000256" key="7">
    <source>
        <dbReference type="RuleBase" id="RU003792"/>
    </source>
</evidence>
<dbReference type="Proteomes" id="UP000325155">
    <property type="component" value="Chromosome"/>
</dbReference>
<feature type="binding site" evidence="4 6">
    <location>
        <position position="112"/>
    </location>
    <ligand>
        <name>substrate</name>
    </ligand>
</feature>
<evidence type="ECO:0000256" key="5">
    <source>
        <dbReference type="PIRSR" id="PIRSR001430-1"/>
    </source>
</evidence>
<dbReference type="EMBL" id="CP043315">
    <property type="protein sequence ID" value="QEK37801.1"/>
    <property type="molecule type" value="Genomic_DNA"/>
</dbReference>
<evidence type="ECO:0000256" key="6">
    <source>
        <dbReference type="PIRSR" id="PIRSR001430-2"/>
    </source>
</evidence>
<comment type="function">
    <text evidence="4">Formation of pseudouridine at positions 38, 39 and 40 in the anticodon stem and loop of transfer RNAs.</text>
</comment>
<comment type="subunit">
    <text evidence="4">Homodimer.</text>
</comment>
<dbReference type="Pfam" id="PF01416">
    <property type="entry name" value="PseudoU_synth_1"/>
    <property type="match status" value="1"/>
</dbReference>
<dbReference type="RefSeq" id="WP_148980648.1">
    <property type="nucleotide sequence ID" value="NZ_CP043315.1"/>
</dbReference>
<dbReference type="InterPro" id="IPR020097">
    <property type="entry name" value="PsdUridine_synth_TruA_a/b_dom"/>
</dbReference>
<dbReference type="AlphaFoldDB" id="A0A5C0UDD5"/>
<dbReference type="GO" id="GO:0003723">
    <property type="term" value="F:RNA binding"/>
    <property type="evidence" value="ECO:0007669"/>
    <property type="project" value="InterPro"/>
</dbReference>
<dbReference type="InterPro" id="IPR020094">
    <property type="entry name" value="TruA/RsuA/RluB/E/F_N"/>
</dbReference>
<dbReference type="PANTHER" id="PTHR11142">
    <property type="entry name" value="PSEUDOURIDYLATE SYNTHASE"/>
    <property type="match status" value="1"/>
</dbReference>
<comment type="catalytic activity">
    <reaction evidence="4 7">
        <text>uridine(38/39/40) in tRNA = pseudouridine(38/39/40) in tRNA</text>
        <dbReference type="Rhea" id="RHEA:22376"/>
        <dbReference type="Rhea" id="RHEA-COMP:10085"/>
        <dbReference type="Rhea" id="RHEA-COMP:10087"/>
        <dbReference type="ChEBI" id="CHEBI:65314"/>
        <dbReference type="ChEBI" id="CHEBI:65315"/>
        <dbReference type="EC" id="5.4.99.12"/>
    </reaction>
</comment>
<evidence type="ECO:0000256" key="2">
    <source>
        <dbReference type="ARBA" id="ARBA00022694"/>
    </source>
</evidence>
<proteinExistence type="inferred from homology"/>
<keyword evidence="10" id="KW-1185">Reference proteome</keyword>
<protein>
    <recommendedName>
        <fullName evidence="4">tRNA pseudouridine synthase A</fullName>
        <ecNumber evidence="4">5.4.99.12</ecNumber>
    </recommendedName>
    <alternativeName>
        <fullName evidence="4">tRNA pseudouridine(38-40) synthase</fullName>
    </alternativeName>
    <alternativeName>
        <fullName evidence="4">tRNA pseudouridylate synthase I</fullName>
    </alternativeName>
    <alternativeName>
        <fullName evidence="4">tRNA-uridine isomerase I</fullName>
    </alternativeName>
</protein>
<evidence type="ECO:0000313" key="10">
    <source>
        <dbReference type="Proteomes" id="UP000325155"/>
    </source>
</evidence>
<dbReference type="EC" id="5.4.99.12" evidence="4"/>
<feature type="domain" description="Pseudouridine synthase I TruA alpha/beta" evidence="8">
    <location>
        <begin position="148"/>
        <end position="244"/>
    </location>
</feature>
<dbReference type="InterPro" id="IPR020103">
    <property type="entry name" value="PsdUridine_synth_cat_dom_sf"/>
</dbReference>
<evidence type="ECO:0000259" key="8">
    <source>
        <dbReference type="Pfam" id="PF01416"/>
    </source>
</evidence>
<dbReference type="SUPFAM" id="SSF55120">
    <property type="entry name" value="Pseudouridine synthase"/>
    <property type="match status" value="1"/>
</dbReference>
<keyword evidence="2 4" id="KW-0819">tRNA processing</keyword>
<dbReference type="GO" id="GO:0160147">
    <property type="term" value="F:tRNA pseudouridine(38-40) synthase activity"/>
    <property type="evidence" value="ECO:0007669"/>
    <property type="project" value="UniProtKB-EC"/>
</dbReference>
<feature type="active site" description="Nucleophile" evidence="4 5">
    <location>
        <position position="53"/>
    </location>
</feature>
<evidence type="ECO:0000256" key="1">
    <source>
        <dbReference type="ARBA" id="ARBA00009375"/>
    </source>
</evidence>
<dbReference type="PANTHER" id="PTHR11142:SF0">
    <property type="entry name" value="TRNA PSEUDOURIDINE SYNTHASE-LIKE 1"/>
    <property type="match status" value="1"/>
</dbReference>
<dbReference type="KEGG" id="cip:FZC35_00120"/>
<dbReference type="InterPro" id="IPR020095">
    <property type="entry name" value="PsdUridine_synth_TruA_C"/>
</dbReference>
<dbReference type="Gene3D" id="3.30.70.660">
    <property type="entry name" value="Pseudouridine synthase I, catalytic domain, C-terminal subdomain"/>
    <property type="match status" value="1"/>
</dbReference>
<organism evidence="9 10">
    <name type="scientific">Candidatus Cytomitobacter indipagum</name>
    <dbReference type="NCBI Taxonomy" id="2601575"/>
    <lineage>
        <taxon>Bacteria</taxon>
        <taxon>Pseudomonadati</taxon>
        <taxon>Pseudomonadota</taxon>
        <taxon>Alphaproteobacteria</taxon>
        <taxon>Holosporales</taxon>
        <taxon>Holosporaceae</taxon>
        <taxon>Candidatus Cytomitobacter</taxon>
    </lineage>
</organism>
<dbReference type="PIRSF" id="PIRSF001430">
    <property type="entry name" value="tRNA_psdUrid_synth"/>
    <property type="match status" value="1"/>
</dbReference>
<dbReference type="CDD" id="cd02570">
    <property type="entry name" value="PseudoU_synth_EcTruA"/>
    <property type="match status" value="1"/>
</dbReference>
<accession>A0A5C0UDD5</accession>
<reference evidence="9 10" key="1">
    <citation type="submission" date="2019-08" db="EMBL/GenBank/DDBJ databases">
        <title>Highly reduced genomes of protist endosymbionts show evolutionary convergence.</title>
        <authorList>
            <person name="George E."/>
            <person name="Husnik F."/>
            <person name="Tashyreva D."/>
            <person name="Prokopchuk G."/>
            <person name="Horak A."/>
            <person name="Kwong W.K."/>
            <person name="Lukes J."/>
            <person name="Keeling P.J."/>
        </authorList>
    </citation>
    <scope>NUCLEOTIDE SEQUENCE [LARGE SCALE GENOMIC DNA]</scope>
    <source>
        <strain evidence="9">1605</strain>
    </source>
</reference>